<dbReference type="SUPFAM" id="SSF48403">
    <property type="entry name" value="Ankyrin repeat"/>
    <property type="match status" value="1"/>
</dbReference>
<organism evidence="5 6">
    <name type="scientific">Adineta steineri</name>
    <dbReference type="NCBI Taxonomy" id="433720"/>
    <lineage>
        <taxon>Eukaryota</taxon>
        <taxon>Metazoa</taxon>
        <taxon>Spiralia</taxon>
        <taxon>Gnathifera</taxon>
        <taxon>Rotifera</taxon>
        <taxon>Eurotatoria</taxon>
        <taxon>Bdelloidea</taxon>
        <taxon>Adinetida</taxon>
        <taxon>Adinetidae</taxon>
        <taxon>Adineta</taxon>
    </lineage>
</organism>
<evidence type="ECO:0000256" key="2">
    <source>
        <dbReference type="ARBA" id="ARBA00023043"/>
    </source>
</evidence>
<dbReference type="Proteomes" id="UP000663877">
    <property type="component" value="Unassembled WGS sequence"/>
</dbReference>
<accession>A0A815JRL4</accession>
<reference evidence="5" key="1">
    <citation type="submission" date="2021-02" db="EMBL/GenBank/DDBJ databases">
        <authorList>
            <person name="Nowell W R."/>
        </authorList>
    </citation>
    <scope>NUCLEOTIDE SEQUENCE</scope>
</reference>
<evidence type="ECO:0000313" key="6">
    <source>
        <dbReference type="Proteomes" id="UP000663832"/>
    </source>
</evidence>
<dbReference type="EMBL" id="CAJNOM010000354">
    <property type="protein sequence ID" value="CAF1385842.1"/>
    <property type="molecule type" value="Genomic_DNA"/>
</dbReference>
<feature type="compositionally biased region" description="Polar residues" evidence="3">
    <location>
        <begin position="205"/>
        <end position="218"/>
    </location>
</feature>
<gene>
    <name evidence="4" type="ORF">BJG266_LOCUS26980</name>
    <name evidence="5" type="ORF">QVE165_LOCUS35928</name>
</gene>
<feature type="compositionally biased region" description="Polar residues" evidence="3">
    <location>
        <begin position="360"/>
        <end position="392"/>
    </location>
</feature>
<feature type="region of interest" description="Disordered" evidence="3">
    <location>
        <begin position="194"/>
        <end position="243"/>
    </location>
</feature>
<dbReference type="InterPro" id="IPR036770">
    <property type="entry name" value="Ankyrin_rpt-contain_sf"/>
</dbReference>
<evidence type="ECO:0000313" key="4">
    <source>
        <dbReference type="EMBL" id="CAF1202387.1"/>
    </source>
</evidence>
<dbReference type="PANTHER" id="PTHR24198:SF165">
    <property type="entry name" value="ANKYRIN REPEAT-CONTAINING PROTEIN-RELATED"/>
    <property type="match status" value="1"/>
</dbReference>
<dbReference type="PANTHER" id="PTHR24198">
    <property type="entry name" value="ANKYRIN REPEAT AND PROTEIN KINASE DOMAIN-CONTAINING PROTEIN"/>
    <property type="match status" value="1"/>
</dbReference>
<feature type="region of interest" description="Disordered" evidence="3">
    <location>
        <begin position="331"/>
        <end position="392"/>
    </location>
</feature>
<keyword evidence="2" id="KW-0040">ANK repeat</keyword>
<dbReference type="OrthoDB" id="19174at2759"/>
<evidence type="ECO:0000256" key="3">
    <source>
        <dbReference type="SAM" id="MobiDB-lite"/>
    </source>
</evidence>
<keyword evidence="1" id="KW-0677">Repeat</keyword>
<evidence type="ECO:0000313" key="5">
    <source>
        <dbReference type="EMBL" id="CAF1385842.1"/>
    </source>
</evidence>
<protein>
    <submittedName>
        <fullName evidence="5">Uncharacterized protein</fullName>
    </submittedName>
</protein>
<dbReference type="Proteomes" id="UP000663832">
    <property type="component" value="Unassembled WGS sequence"/>
</dbReference>
<sequence length="468" mass="52982">MANADDFCQFAKLGQTVKIQKCLQSHTIDINALNLYGESALSTATYHNQILCVEYLLANKADPKLRLSAGHTTIHIACRLSNVPILHMLLSVKKEDNNNNNNTEEEQQQEDKHVYGCLRMKDHSNLTPIHWAATQESVSKRQKMFAYLDKRMPGVLDSRYNLDWFNAWAKIHPWVIEQKLILSPIQSVARLVNPDQTGHQEESSEITSLDMTPKISTNDYERTPRPPLTTNSINNNNNNLKTPKLRVPRVQIEQPPQRSVLPPTPITSCKVTVTSIYHASKRESQHLSPSKLIEYHELPSTTSQRTSINENLLSPLSNRFTFRAQRVQIAPTIDFPPPPSDIDDMENRTNNRQHDYEDMNTPSSSKRPSHNLLSNIVPSITTPSSDQSSQLSTKHIASSFGFDTSIEPRHIIDTTIQSNTDTYAQNDERIELESVSSNDDYESNKIDYLCKSTSTMDIASPGAHTYYA</sequence>
<dbReference type="Pfam" id="PF12796">
    <property type="entry name" value="Ank_2"/>
    <property type="match status" value="1"/>
</dbReference>
<keyword evidence="6" id="KW-1185">Reference proteome</keyword>
<feature type="compositionally biased region" description="Basic and acidic residues" evidence="3">
    <location>
        <begin position="345"/>
        <end position="357"/>
    </location>
</feature>
<dbReference type="SMART" id="SM00248">
    <property type="entry name" value="ANK"/>
    <property type="match status" value="3"/>
</dbReference>
<dbReference type="Gene3D" id="1.25.40.20">
    <property type="entry name" value="Ankyrin repeat-containing domain"/>
    <property type="match status" value="1"/>
</dbReference>
<comment type="caution">
    <text evidence="5">The sequence shown here is derived from an EMBL/GenBank/DDBJ whole genome shotgun (WGS) entry which is preliminary data.</text>
</comment>
<proteinExistence type="predicted"/>
<dbReference type="EMBL" id="CAJNOI010000237">
    <property type="protein sequence ID" value="CAF1202387.1"/>
    <property type="molecule type" value="Genomic_DNA"/>
</dbReference>
<dbReference type="AlphaFoldDB" id="A0A815JRL4"/>
<name>A0A815JRL4_9BILA</name>
<dbReference type="InterPro" id="IPR002110">
    <property type="entry name" value="Ankyrin_rpt"/>
</dbReference>
<evidence type="ECO:0000256" key="1">
    <source>
        <dbReference type="ARBA" id="ARBA00022737"/>
    </source>
</evidence>